<keyword evidence="1 5" id="KW-0677">Repeat</keyword>
<dbReference type="InterPro" id="IPR027417">
    <property type="entry name" value="P-loop_NTPase"/>
</dbReference>
<dbReference type="GO" id="GO:0034605">
    <property type="term" value="P:cellular response to heat"/>
    <property type="evidence" value="ECO:0007669"/>
    <property type="project" value="TreeGrafter"/>
</dbReference>
<dbReference type="InterPro" id="IPR001270">
    <property type="entry name" value="ClpA/B"/>
</dbReference>
<dbReference type="Pfam" id="PF07724">
    <property type="entry name" value="AAA_2"/>
    <property type="match status" value="1"/>
</dbReference>
<evidence type="ECO:0000256" key="7">
    <source>
        <dbReference type="SAM" id="MobiDB-lite"/>
    </source>
</evidence>
<keyword evidence="4" id="KW-0143">Chaperone</keyword>
<keyword evidence="3 11" id="KW-0067">ATP-binding</keyword>
<organism evidence="11 13">
    <name type="scientific">Leptospira bouyouniensis</name>
    <dbReference type="NCBI Taxonomy" id="2484911"/>
    <lineage>
        <taxon>Bacteria</taxon>
        <taxon>Pseudomonadati</taxon>
        <taxon>Spirochaetota</taxon>
        <taxon>Spirochaetia</taxon>
        <taxon>Leptospirales</taxon>
        <taxon>Leptospiraceae</taxon>
        <taxon>Leptospira</taxon>
    </lineage>
</organism>
<evidence type="ECO:0000256" key="4">
    <source>
        <dbReference type="ARBA" id="ARBA00023186"/>
    </source>
</evidence>
<keyword evidence="12" id="KW-1185">Reference proteome</keyword>
<evidence type="ECO:0000313" key="10">
    <source>
        <dbReference type="EMBL" id="TGK52545.1"/>
    </source>
</evidence>
<dbReference type="Pfam" id="PF10431">
    <property type="entry name" value="ClpB_D2-small"/>
    <property type="match status" value="1"/>
</dbReference>
<dbReference type="AlphaFoldDB" id="A0A7I0HSB0"/>
<dbReference type="InterPro" id="IPR050130">
    <property type="entry name" value="ClpA_ClpB"/>
</dbReference>
<evidence type="ECO:0000313" key="12">
    <source>
        <dbReference type="Proteomes" id="UP000297617"/>
    </source>
</evidence>
<keyword evidence="11" id="KW-0378">Hydrolase</keyword>
<dbReference type="Pfam" id="PF00004">
    <property type="entry name" value="AAA"/>
    <property type="match status" value="1"/>
</dbReference>
<dbReference type="InterPro" id="IPR041546">
    <property type="entry name" value="ClpA/ClpB_AAA_lid"/>
</dbReference>
<dbReference type="FunFam" id="3.40.50.300:FF:000010">
    <property type="entry name" value="Chaperone clpB 1, putative"/>
    <property type="match status" value="1"/>
</dbReference>
<feature type="domain" description="Clp R" evidence="9">
    <location>
        <begin position="1"/>
        <end position="145"/>
    </location>
</feature>
<evidence type="ECO:0000259" key="8">
    <source>
        <dbReference type="PROSITE" id="PS50151"/>
    </source>
</evidence>
<dbReference type="Proteomes" id="UP000297641">
    <property type="component" value="Unassembled WGS sequence"/>
</dbReference>
<dbReference type="PROSITE" id="PS50151">
    <property type="entry name" value="UVR"/>
    <property type="match status" value="1"/>
</dbReference>
<dbReference type="Gene3D" id="3.40.50.300">
    <property type="entry name" value="P-loop containing nucleotide triphosphate hydrolases"/>
    <property type="match status" value="2"/>
</dbReference>
<evidence type="ECO:0000256" key="3">
    <source>
        <dbReference type="ARBA" id="ARBA00022840"/>
    </source>
</evidence>
<dbReference type="SUPFAM" id="SSF52540">
    <property type="entry name" value="P-loop containing nucleoside triphosphate hydrolases"/>
    <property type="match status" value="2"/>
</dbReference>
<comment type="caution">
    <text evidence="11">The sequence shown here is derived from an EMBL/GenBank/DDBJ whole genome shotgun (WGS) entry which is preliminary data.</text>
</comment>
<protein>
    <submittedName>
        <fullName evidence="11">ATP-dependent Clp protease ATP-binding subunit</fullName>
    </submittedName>
</protein>
<sequence length="849" mass="95566">MLEFTKRAKRVINEIAQDEAKRLGSDFIGPEHILLGLLREEDSVAIKILTNLNINLNELRKEVEKRTREGSGALLLDVSQGQDKYQKMIEVSKEEAKRLKHNYVGTEHILLALLRDNNNIAGGSLSSFSVNYNVIKSEILRLLGAPPSGAVGGNTGTQSAGQSQTQTATPRQEKSKTPILDEFARDLTQLAREKKLDPVIGRSKEIERVIQILSRKTKNNPVLVGESGVGKTAIVEGLAQAVVEKLVPDLLFDKRVLSLDLASLIAGTKYRGEFEERLKKIMKEIVTSQNIIIFIDELHTLIGAGAAEGAVDAANILKPALARGELQCIGATTNNEYRKYIEKDSALERRFQMVKVLEPSVDDAVLILDGLKKAYEAHHKVRYSEKAIEQAVKLSHRYINDRFLPDKAIDIIDEAGAKARLANCQRPNEIKEIEEEIKALSVKKEDLVRSQEYEKAAAVRDEVNRKKGELEEKTKQWQERMEGYAVSIEEEDILSVVSLWTGIPLKKMEQSENTKLLNLEEDIKSRIVGQTDAIEKVARAVRRSRTGLKSEKRPTGSFIFLGPTGVGKTELAKALAEQLFGSEDNMLRIDMSEYMEPHAVSRLIGAPPGYVGYDDGGQLTEFVRRKPYSLVLLDEIEKAHHDLFNILLQIMEEGNLTDTKGRKVNFRDTIIIMTSNIAAKEISKGGRLGFEDFAEERETYKAEQAREQLKKHFNPEFLNRVDEVVYFAPLKKEEIVSIVDIMLKDFNKRLTEKKVLVELTLGAKEHFATIGYDQNYGARPLRRVFQRELEDYMAIQSLKGVYDNPTKILVDLVDGKLVYSENPWSDFKEVPKKDDGSSPNTEEKDLALV</sequence>
<evidence type="ECO:0000259" key="9">
    <source>
        <dbReference type="PROSITE" id="PS51903"/>
    </source>
</evidence>
<dbReference type="PROSITE" id="PS51903">
    <property type="entry name" value="CLP_R"/>
    <property type="match status" value="1"/>
</dbReference>
<evidence type="ECO:0000256" key="6">
    <source>
        <dbReference type="SAM" id="Coils"/>
    </source>
</evidence>
<dbReference type="PANTHER" id="PTHR11638:SF18">
    <property type="entry name" value="HEAT SHOCK PROTEIN 104"/>
    <property type="match status" value="1"/>
</dbReference>
<dbReference type="InterPro" id="IPR003593">
    <property type="entry name" value="AAA+_ATPase"/>
</dbReference>
<evidence type="ECO:0000313" key="11">
    <source>
        <dbReference type="EMBL" id="TGL06438.1"/>
    </source>
</evidence>
<dbReference type="PROSITE" id="PS00870">
    <property type="entry name" value="CLPAB_1"/>
    <property type="match status" value="1"/>
</dbReference>
<feature type="region of interest" description="Disordered" evidence="7">
    <location>
        <begin position="150"/>
        <end position="176"/>
    </location>
</feature>
<dbReference type="SUPFAM" id="SSF81923">
    <property type="entry name" value="Double Clp-N motif"/>
    <property type="match status" value="1"/>
</dbReference>
<dbReference type="InterPro" id="IPR003959">
    <property type="entry name" value="ATPase_AAA_core"/>
</dbReference>
<dbReference type="SMART" id="SM00382">
    <property type="entry name" value="AAA"/>
    <property type="match status" value="2"/>
</dbReference>
<dbReference type="PRINTS" id="PR00300">
    <property type="entry name" value="CLPPROTEASEA"/>
</dbReference>
<dbReference type="CDD" id="cd19499">
    <property type="entry name" value="RecA-like_ClpB_Hsp104-like"/>
    <property type="match status" value="1"/>
</dbReference>
<feature type="domain" description="UVR" evidence="8">
    <location>
        <begin position="434"/>
        <end position="469"/>
    </location>
</feature>
<dbReference type="PANTHER" id="PTHR11638">
    <property type="entry name" value="ATP-DEPENDENT CLP PROTEASE"/>
    <property type="match status" value="1"/>
</dbReference>
<dbReference type="GO" id="GO:0005524">
    <property type="term" value="F:ATP binding"/>
    <property type="evidence" value="ECO:0007669"/>
    <property type="project" value="UniProtKB-KW"/>
</dbReference>
<dbReference type="EMBL" id="RQFT01000008">
    <property type="protein sequence ID" value="TGL06438.1"/>
    <property type="molecule type" value="Genomic_DNA"/>
</dbReference>
<accession>A0A7I0HSB0</accession>
<keyword evidence="6" id="KW-0175">Coiled coil</keyword>
<dbReference type="InterPro" id="IPR004176">
    <property type="entry name" value="Clp_R_N"/>
</dbReference>
<dbReference type="Gene3D" id="4.10.860.10">
    <property type="entry name" value="UVR domain"/>
    <property type="match status" value="1"/>
</dbReference>
<evidence type="ECO:0000313" key="13">
    <source>
        <dbReference type="Proteomes" id="UP000297641"/>
    </source>
</evidence>
<dbReference type="GO" id="GO:0005737">
    <property type="term" value="C:cytoplasm"/>
    <property type="evidence" value="ECO:0007669"/>
    <property type="project" value="TreeGrafter"/>
</dbReference>
<dbReference type="SMART" id="SM01086">
    <property type="entry name" value="ClpB_D2-small"/>
    <property type="match status" value="1"/>
</dbReference>
<dbReference type="Proteomes" id="UP000297617">
    <property type="component" value="Unassembled WGS sequence"/>
</dbReference>
<evidence type="ECO:0000256" key="1">
    <source>
        <dbReference type="ARBA" id="ARBA00022737"/>
    </source>
</evidence>
<name>A0A7I0HSB0_9LEPT</name>
<evidence type="ECO:0000256" key="2">
    <source>
        <dbReference type="ARBA" id="ARBA00022741"/>
    </source>
</evidence>
<dbReference type="CDD" id="cd00009">
    <property type="entry name" value="AAA"/>
    <property type="match status" value="1"/>
</dbReference>
<dbReference type="InterPro" id="IPR019489">
    <property type="entry name" value="Clp_ATPase_C"/>
</dbReference>
<keyword evidence="11" id="KW-0645">Protease</keyword>
<proteinExistence type="predicted"/>
<dbReference type="EMBL" id="RQFD01000003">
    <property type="protein sequence ID" value="TGK52545.1"/>
    <property type="molecule type" value="Genomic_DNA"/>
</dbReference>
<dbReference type="FunFam" id="3.40.50.300:FF:000025">
    <property type="entry name" value="ATP-dependent Clp protease subunit"/>
    <property type="match status" value="1"/>
</dbReference>
<dbReference type="Gene3D" id="1.10.8.60">
    <property type="match status" value="2"/>
</dbReference>
<gene>
    <name evidence="10" type="ORF">EHQ10_02010</name>
    <name evidence="11" type="ORF">EHQ43_08465</name>
</gene>
<dbReference type="InterPro" id="IPR018368">
    <property type="entry name" value="ClpA/B_CS1"/>
</dbReference>
<reference evidence="11 13" key="2">
    <citation type="journal article" date="2019" name="PLoS Negl. Trop. Dis.">
        <title>Revisiting the worldwide diversity of Leptospira species in the environment.</title>
        <authorList>
            <person name="Vincent A.T."/>
            <person name="Schiettekatte O."/>
            <person name="Bourhy P."/>
            <person name="Veyrier F.J."/>
            <person name="Picardeau M."/>
        </authorList>
    </citation>
    <scope>NUCLEOTIDE SEQUENCE [LARGE SCALE GENOMIC DNA]</scope>
    <source>
        <strain evidence="11 13">201800273</strain>
        <strain evidence="10">201800295</strain>
    </source>
</reference>
<keyword evidence="2" id="KW-0547">Nucleotide-binding</keyword>
<feature type="coiled-coil region" evidence="6">
    <location>
        <begin position="46"/>
        <end position="102"/>
    </location>
</feature>
<dbReference type="Pfam" id="PF02861">
    <property type="entry name" value="Clp_N"/>
    <property type="match status" value="2"/>
</dbReference>
<dbReference type="RefSeq" id="WP_135740711.1">
    <property type="nucleotide sequence ID" value="NZ_RQFD01000003.1"/>
</dbReference>
<dbReference type="OrthoDB" id="9803641at2"/>
<dbReference type="Gene3D" id="1.10.1780.10">
    <property type="entry name" value="Clp, N-terminal domain"/>
    <property type="match status" value="2"/>
</dbReference>
<dbReference type="GO" id="GO:0008233">
    <property type="term" value="F:peptidase activity"/>
    <property type="evidence" value="ECO:0007669"/>
    <property type="project" value="UniProtKB-KW"/>
</dbReference>
<dbReference type="GO" id="GO:0006508">
    <property type="term" value="P:proteolysis"/>
    <property type="evidence" value="ECO:0007669"/>
    <property type="project" value="UniProtKB-KW"/>
</dbReference>
<evidence type="ECO:0000256" key="5">
    <source>
        <dbReference type="PROSITE-ProRule" id="PRU01251"/>
    </source>
</evidence>
<dbReference type="GO" id="GO:0016887">
    <property type="term" value="F:ATP hydrolysis activity"/>
    <property type="evidence" value="ECO:0007669"/>
    <property type="project" value="InterPro"/>
</dbReference>
<dbReference type="Pfam" id="PF17871">
    <property type="entry name" value="AAA_lid_9"/>
    <property type="match status" value="1"/>
</dbReference>
<feature type="region of interest" description="Disordered" evidence="7">
    <location>
        <begin position="826"/>
        <end position="849"/>
    </location>
</feature>
<feature type="coiled-coil region" evidence="6">
    <location>
        <begin position="430"/>
        <end position="480"/>
    </location>
</feature>
<dbReference type="InterPro" id="IPR036628">
    <property type="entry name" value="Clp_N_dom_sf"/>
</dbReference>
<dbReference type="InterPro" id="IPR001943">
    <property type="entry name" value="UVR_dom"/>
</dbReference>
<reference evidence="10" key="1">
    <citation type="submission" date="2018-10" db="EMBL/GenBank/DDBJ databases">
        <authorList>
            <person name="Vincent A.T."/>
            <person name="Schiettekatte O."/>
            <person name="Bourhy P."/>
            <person name="Veyrier F.J."/>
            <person name="Picardeau M."/>
        </authorList>
    </citation>
    <scope>NUCLEOTIDE SEQUENCE</scope>
    <source>
        <strain evidence="10">201800295</strain>
    </source>
</reference>
<feature type="compositionally biased region" description="Low complexity" evidence="7">
    <location>
        <begin position="156"/>
        <end position="169"/>
    </location>
</feature>